<evidence type="ECO:0000313" key="3">
    <source>
        <dbReference type="Proteomes" id="UP001374579"/>
    </source>
</evidence>
<proteinExistence type="predicted"/>
<dbReference type="EMBL" id="JBAMIC010000001">
    <property type="protein sequence ID" value="KAK7116527.1"/>
    <property type="molecule type" value="Genomic_DNA"/>
</dbReference>
<protein>
    <submittedName>
        <fullName evidence="2">Uncharacterized protein</fullName>
    </submittedName>
</protein>
<dbReference type="Proteomes" id="UP001374579">
    <property type="component" value="Unassembled WGS sequence"/>
</dbReference>
<evidence type="ECO:0000313" key="2">
    <source>
        <dbReference type="EMBL" id="KAK7116527.1"/>
    </source>
</evidence>
<keyword evidence="1" id="KW-0732">Signal</keyword>
<accession>A0AAN9C2Y8</accession>
<keyword evidence="3" id="KW-1185">Reference proteome</keyword>
<reference evidence="2 3" key="1">
    <citation type="submission" date="2024-02" db="EMBL/GenBank/DDBJ databases">
        <title>Chromosome-scale genome assembly of the rough periwinkle Littorina saxatilis.</title>
        <authorList>
            <person name="De Jode A."/>
            <person name="Faria R."/>
            <person name="Formenti G."/>
            <person name="Sims Y."/>
            <person name="Smith T.P."/>
            <person name="Tracey A."/>
            <person name="Wood J.M.D."/>
            <person name="Zagrodzka Z.B."/>
            <person name="Johannesson K."/>
            <person name="Butlin R.K."/>
            <person name="Leder E.H."/>
        </authorList>
    </citation>
    <scope>NUCLEOTIDE SEQUENCE [LARGE SCALE GENOMIC DNA]</scope>
    <source>
        <strain evidence="2">Snail1</strain>
        <tissue evidence="2">Muscle</tissue>
    </source>
</reference>
<feature type="chain" id="PRO_5043005578" evidence="1">
    <location>
        <begin position="17"/>
        <end position="564"/>
    </location>
</feature>
<feature type="signal peptide" evidence="1">
    <location>
        <begin position="1"/>
        <end position="16"/>
    </location>
</feature>
<organism evidence="2 3">
    <name type="scientific">Littorina saxatilis</name>
    <dbReference type="NCBI Taxonomy" id="31220"/>
    <lineage>
        <taxon>Eukaryota</taxon>
        <taxon>Metazoa</taxon>
        <taxon>Spiralia</taxon>
        <taxon>Lophotrochozoa</taxon>
        <taxon>Mollusca</taxon>
        <taxon>Gastropoda</taxon>
        <taxon>Caenogastropoda</taxon>
        <taxon>Littorinimorpha</taxon>
        <taxon>Littorinoidea</taxon>
        <taxon>Littorinidae</taxon>
        <taxon>Littorina</taxon>
    </lineage>
</organism>
<sequence length="564" mass="60701">MRSALIFLALVPLVFSYPEKRLFLDTFGLDLNVIKATVQHILDTLGTDATEQQCEGVCHGFVKGDDGALLHTFCTPVCRSVQSLTHVFHLTPSVTSAPARRSIFDQLVDIQAVKDTVAKLADTLGTDATEQQCEASCHAIVLGEETALAHTLCTPVCKSFQALSHHFGHHQAKRFFLDSIGLDLGSIKSTVQHLVDTLGTDATEQQCEGVCHGFVRGDDGALLHTFCTPVCRSVQSLTHVFHLTPAVTSAPAKRSIFDQLVDIQAVKDTVAKLADTLGTDATEQQCEAGCHAIVLGEETALAHTLCSPICKSFQALSHHFGHHQAKRFFLDTFGVDLNVIKATVQHVLDTLGTDATEQQCEGVCHGFVKGDDGALLHTFCTPVCRSVQSLTHVFHLTPAVTSAPARRSIFDQLVDIQAVKDTVAKLADTLGTDATEQQCEAGCHAIVLGEETALAHTLCTPVCKSFQALSHHFGHHQAKRFFLDAIGLDLGAIKDTVQHLVDNLATDANEQQCEGVCHGFVKGDDGALLHTFCTPVCKSFQSLVHMFNISPNHIVASTAAPATV</sequence>
<evidence type="ECO:0000256" key="1">
    <source>
        <dbReference type="SAM" id="SignalP"/>
    </source>
</evidence>
<dbReference type="AlphaFoldDB" id="A0AAN9C2Y8"/>
<comment type="caution">
    <text evidence="2">The sequence shown here is derived from an EMBL/GenBank/DDBJ whole genome shotgun (WGS) entry which is preliminary data.</text>
</comment>
<gene>
    <name evidence="2" type="ORF">V1264_002194</name>
</gene>
<name>A0AAN9C2Y8_9CAEN</name>